<evidence type="ECO:0000313" key="2">
    <source>
        <dbReference type="Proteomes" id="UP000800235"/>
    </source>
</evidence>
<dbReference type="AlphaFoldDB" id="A0A9P4NWZ9"/>
<gene>
    <name evidence="1" type="ORF">EJ08DRAFT_657621</name>
</gene>
<dbReference type="Proteomes" id="UP000800235">
    <property type="component" value="Unassembled WGS sequence"/>
</dbReference>
<name>A0A9P4NWZ9_9PEZI</name>
<evidence type="ECO:0000313" key="1">
    <source>
        <dbReference type="EMBL" id="KAF2433915.1"/>
    </source>
</evidence>
<accession>A0A9P4NWZ9</accession>
<protein>
    <submittedName>
        <fullName evidence="1">Uncharacterized protein</fullName>
    </submittedName>
</protein>
<dbReference type="EMBL" id="MU007018">
    <property type="protein sequence ID" value="KAF2433915.1"/>
    <property type="molecule type" value="Genomic_DNA"/>
</dbReference>
<organism evidence="1 2">
    <name type="scientific">Tothia fuscella</name>
    <dbReference type="NCBI Taxonomy" id="1048955"/>
    <lineage>
        <taxon>Eukaryota</taxon>
        <taxon>Fungi</taxon>
        <taxon>Dikarya</taxon>
        <taxon>Ascomycota</taxon>
        <taxon>Pezizomycotina</taxon>
        <taxon>Dothideomycetes</taxon>
        <taxon>Pleosporomycetidae</taxon>
        <taxon>Venturiales</taxon>
        <taxon>Cylindrosympodiaceae</taxon>
        <taxon>Tothia</taxon>
    </lineage>
</organism>
<proteinExistence type="predicted"/>
<sequence length="290" mass="33112">MTALKNNQSLYTLSNKSTILDQIEISEAEKAIDFNTPLPSHLDIGDLYRSPDGTKTSMTTEPQKTDQMEHVTEMAFLLGLSPVHNFSTEYIQTRFTLQVIHLREKSGKPLTELQECFKLAIEEAQVAKNTGQHEWTHRLNYVHLWKRTDECHYLLTDAEKLLYVRRFSELAEDLFLAMAHEVLVNDGMDIDDDQSYHEQEVKSAEYRTILGEWAKLPSDYTQEDDIGSFNNIADSILPDPAEAAANQEAKTRTKLQTKPTTVLQTLQSTPILSRQADTTVNMDFLNLMNN</sequence>
<reference evidence="1" key="1">
    <citation type="journal article" date="2020" name="Stud. Mycol.">
        <title>101 Dothideomycetes genomes: a test case for predicting lifestyles and emergence of pathogens.</title>
        <authorList>
            <person name="Haridas S."/>
            <person name="Albert R."/>
            <person name="Binder M."/>
            <person name="Bloem J."/>
            <person name="Labutti K."/>
            <person name="Salamov A."/>
            <person name="Andreopoulos B."/>
            <person name="Baker S."/>
            <person name="Barry K."/>
            <person name="Bills G."/>
            <person name="Bluhm B."/>
            <person name="Cannon C."/>
            <person name="Castanera R."/>
            <person name="Culley D."/>
            <person name="Daum C."/>
            <person name="Ezra D."/>
            <person name="Gonzalez J."/>
            <person name="Henrissat B."/>
            <person name="Kuo A."/>
            <person name="Liang C."/>
            <person name="Lipzen A."/>
            <person name="Lutzoni F."/>
            <person name="Magnuson J."/>
            <person name="Mondo S."/>
            <person name="Nolan M."/>
            <person name="Ohm R."/>
            <person name="Pangilinan J."/>
            <person name="Park H.-J."/>
            <person name="Ramirez L."/>
            <person name="Alfaro M."/>
            <person name="Sun H."/>
            <person name="Tritt A."/>
            <person name="Yoshinaga Y."/>
            <person name="Zwiers L.-H."/>
            <person name="Turgeon B."/>
            <person name="Goodwin S."/>
            <person name="Spatafora J."/>
            <person name="Crous P."/>
            <person name="Grigoriev I."/>
        </authorList>
    </citation>
    <scope>NUCLEOTIDE SEQUENCE</scope>
    <source>
        <strain evidence="1">CBS 130266</strain>
    </source>
</reference>
<comment type="caution">
    <text evidence="1">The sequence shown here is derived from an EMBL/GenBank/DDBJ whole genome shotgun (WGS) entry which is preliminary data.</text>
</comment>
<keyword evidence="2" id="KW-1185">Reference proteome</keyword>